<keyword evidence="16" id="KW-1185">Reference proteome</keyword>
<feature type="signal peptide" evidence="10">
    <location>
        <begin position="1"/>
        <end position="22"/>
    </location>
</feature>
<dbReference type="Proteomes" id="UP000037716">
    <property type="component" value="Unassembled WGS sequence"/>
</dbReference>
<feature type="chain" id="PRO_5005832875" evidence="10">
    <location>
        <begin position="23"/>
        <end position="1089"/>
    </location>
</feature>
<keyword evidence="10" id="KW-0732">Signal</keyword>
<keyword evidence="3 8" id="KW-1134">Transmembrane beta strand</keyword>
<evidence type="ECO:0000256" key="3">
    <source>
        <dbReference type="ARBA" id="ARBA00022452"/>
    </source>
</evidence>
<accession>A0A0M9CEI2</accession>
<evidence type="ECO:0000256" key="8">
    <source>
        <dbReference type="PROSITE-ProRule" id="PRU01360"/>
    </source>
</evidence>
<dbReference type="Pfam" id="PF00593">
    <property type="entry name" value="TonB_dep_Rec_b-barrel"/>
    <property type="match status" value="1"/>
</dbReference>
<dbReference type="Pfam" id="PF13715">
    <property type="entry name" value="CarbopepD_reg_2"/>
    <property type="match status" value="1"/>
</dbReference>
<dbReference type="InterPro" id="IPR000531">
    <property type="entry name" value="Beta-barrel_TonB"/>
</dbReference>
<gene>
    <name evidence="13" type="ORF">I602_472</name>
    <name evidence="14" type="ORF">SAMN05444353_1312</name>
</gene>
<dbReference type="InterPro" id="IPR008969">
    <property type="entry name" value="CarboxyPept-like_regulatory"/>
</dbReference>
<keyword evidence="5 9" id="KW-0798">TonB box</keyword>
<dbReference type="Gene3D" id="2.170.130.10">
    <property type="entry name" value="TonB-dependent receptor, plug domain"/>
    <property type="match status" value="1"/>
</dbReference>
<dbReference type="SUPFAM" id="SSF56935">
    <property type="entry name" value="Porins"/>
    <property type="match status" value="1"/>
</dbReference>
<evidence type="ECO:0000313" key="16">
    <source>
        <dbReference type="Proteomes" id="UP000183071"/>
    </source>
</evidence>
<evidence type="ECO:0000256" key="10">
    <source>
        <dbReference type="SAM" id="SignalP"/>
    </source>
</evidence>
<dbReference type="Gene3D" id="2.60.40.1120">
    <property type="entry name" value="Carboxypeptidase-like, regulatory domain"/>
    <property type="match status" value="1"/>
</dbReference>
<dbReference type="InterPro" id="IPR037066">
    <property type="entry name" value="Plug_dom_sf"/>
</dbReference>
<dbReference type="InterPro" id="IPR036942">
    <property type="entry name" value="Beta-barrel_TonB_sf"/>
</dbReference>
<dbReference type="SUPFAM" id="SSF49464">
    <property type="entry name" value="Carboxypeptidase regulatory domain-like"/>
    <property type="match status" value="1"/>
</dbReference>
<dbReference type="STRING" id="1300348.I602_472"/>
<evidence type="ECO:0000256" key="7">
    <source>
        <dbReference type="ARBA" id="ARBA00023237"/>
    </source>
</evidence>
<organism evidence="13 15">
    <name type="scientific">Polaribacter dokdonensis DSW-5</name>
    <dbReference type="NCBI Taxonomy" id="1300348"/>
    <lineage>
        <taxon>Bacteria</taxon>
        <taxon>Pseudomonadati</taxon>
        <taxon>Bacteroidota</taxon>
        <taxon>Flavobacteriia</taxon>
        <taxon>Flavobacteriales</taxon>
        <taxon>Flavobacteriaceae</taxon>
    </lineage>
</organism>
<dbReference type="Gene3D" id="2.40.170.20">
    <property type="entry name" value="TonB-dependent receptor, beta-barrel domain"/>
    <property type="match status" value="1"/>
</dbReference>
<sequence>MKTKFNGILTLLLAFVVQISFAQEKTVSGTVSDESGSLPGVSVIIKGSTKGTETDFDGKYSIQAKTGDVLVFRYLGYKASERTVGSSNVINVKLAEDANVLDEIVVVGYGTSTKQAFVGTAAVVKQEQLEVKNFSNVSQALTGEVAGVTVINSSGQPGTVGAIRIRGYGSVNGNRAPLYVVDGVPFSGSINSINPSDIASTTILKDATATAIYGSRGANGVVLITTKGGSASNSYIEVDIKTGVNDQLIPRYDVVTNPEEYIGYVWEGIKNRGVVTGNPDPVAFANANLFTGNYVAPGYNMWNVTSGADLIDPTTGTVRPGVTRKYTPLRYADVAFDSAIRTETNLRMGGGNQDTRYFASFGYLDDNGYSINTSFKRYTTRLNLTSDVKPWLKLNSNIGYAYSENIANGQIAGSENVFEFADKMAPIFPVFLRDDNAELVPDLFYGGFQYDYGSLSGFRDRPNANGLNPIGSAKYDFNGTDRHEMNGNFSATFKFTDNLSAEIRYGVQYATQKNRDYTNKFYGGGQATSGDITINDFSSLTQNILQIIKYNNTWGNHSFDALVAHESNDFEQNFASASKGLQISPFLYDLDNFQSSLGLPSGSTSGFTIESYFSQFNYNFDQKYYFSASVRADGSSRFVNDKWGTFGSVGASWIVSNEDFLQDSFISYLKLKASYGITGDQAGVGFFSGYNTFNGGNLGGSISLAPGANGNPDLTWETTNQFQVGAEMSFGKYLDVNLDYYNKLTDNLIFNRFVGPSQGISSITVNDGELVNSGLEFDITGHLVDNKDFTLDLSVNGEIVNNEILTMPLDPATNEPQLLTPSGFYARSEGRSIFDFYMREWAGVDPADGAPMWYQYYDDVNNNGVLDAGEPSSYSSGSWVPADPAVINNTGSIVEYQIKVPGANIKKTVTKTYSDASDVYADKSAIADVRGAFRLSGKLGNFNFGTQFTYSLGGYAYDAQYAELMSDRFGAVGNNYHKDIANRWQNPGDITDVPALTDNAIVNGTSTSTRFITSTDFIALNNVNIGYNIPKQYLDKISVQTVNIWFSADNLFNATARQGFLPSTSESGNSGRRLYAPMTTMTLGVRVKF</sequence>
<dbReference type="InterPro" id="IPR023996">
    <property type="entry name" value="TonB-dep_OMP_SusC/RagA"/>
</dbReference>
<evidence type="ECO:0000259" key="11">
    <source>
        <dbReference type="Pfam" id="PF00593"/>
    </source>
</evidence>
<name>A0A0M9CEI2_9FLAO</name>
<reference evidence="13 15" key="1">
    <citation type="submission" date="2015-07" db="EMBL/GenBank/DDBJ databases">
        <title>Genome of Polaribacter dokdonenesis DSW-5, isolated from seawater off Dokdo in Korea.</title>
        <authorList>
            <person name="Yoon K."/>
            <person name="Song J.Y."/>
            <person name="Kim J.F."/>
        </authorList>
    </citation>
    <scope>NUCLEOTIDE SEQUENCE [LARGE SCALE GENOMIC DNA]</scope>
    <source>
        <strain evidence="13 15">DSW-5</strain>
    </source>
</reference>
<keyword evidence="7 8" id="KW-0998">Cell outer membrane</keyword>
<dbReference type="PATRIC" id="fig|1300348.6.peg.471"/>
<dbReference type="EMBL" id="LGBR01000001">
    <property type="protein sequence ID" value="KOY50912.1"/>
    <property type="molecule type" value="Genomic_DNA"/>
</dbReference>
<dbReference type="InterPro" id="IPR039426">
    <property type="entry name" value="TonB-dep_rcpt-like"/>
</dbReference>
<dbReference type="RefSeq" id="WP_053973154.1">
    <property type="nucleotide sequence ID" value="NZ_FNUE01000001.1"/>
</dbReference>
<evidence type="ECO:0000256" key="6">
    <source>
        <dbReference type="ARBA" id="ARBA00023136"/>
    </source>
</evidence>
<keyword evidence="2 8" id="KW-0813">Transport</keyword>
<dbReference type="Proteomes" id="UP000183071">
    <property type="component" value="Unassembled WGS sequence"/>
</dbReference>
<protein>
    <submittedName>
        <fullName evidence="13">TonB dependent/ligand-gated channel</fullName>
    </submittedName>
    <submittedName>
        <fullName evidence="14">TonB-linked outer membrane protein, SusC/RagA family</fullName>
    </submittedName>
</protein>
<feature type="domain" description="TonB-dependent receptor-like beta-barrel" evidence="11">
    <location>
        <begin position="445"/>
        <end position="796"/>
    </location>
</feature>
<evidence type="ECO:0000256" key="5">
    <source>
        <dbReference type="ARBA" id="ARBA00023077"/>
    </source>
</evidence>
<dbReference type="OrthoDB" id="9768177at2"/>
<dbReference type="Pfam" id="PF07715">
    <property type="entry name" value="Plug"/>
    <property type="match status" value="1"/>
</dbReference>
<dbReference type="AlphaFoldDB" id="A0A0M9CEI2"/>
<proteinExistence type="inferred from homology"/>
<comment type="subcellular location">
    <subcellularLocation>
        <location evidence="1 8">Cell outer membrane</location>
        <topology evidence="1 8">Multi-pass membrane protein</topology>
    </subcellularLocation>
</comment>
<evidence type="ECO:0000256" key="4">
    <source>
        <dbReference type="ARBA" id="ARBA00022692"/>
    </source>
</evidence>
<dbReference type="NCBIfam" id="TIGR04057">
    <property type="entry name" value="SusC_RagA_signa"/>
    <property type="match status" value="1"/>
</dbReference>
<keyword evidence="4 8" id="KW-0812">Transmembrane</keyword>
<dbReference type="GO" id="GO:0009279">
    <property type="term" value="C:cell outer membrane"/>
    <property type="evidence" value="ECO:0007669"/>
    <property type="project" value="UniProtKB-SubCell"/>
</dbReference>
<evidence type="ECO:0000259" key="12">
    <source>
        <dbReference type="Pfam" id="PF07715"/>
    </source>
</evidence>
<evidence type="ECO:0000256" key="1">
    <source>
        <dbReference type="ARBA" id="ARBA00004571"/>
    </source>
</evidence>
<evidence type="ECO:0000313" key="14">
    <source>
        <dbReference type="EMBL" id="SEE23010.1"/>
    </source>
</evidence>
<feature type="domain" description="TonB-dependent receptor plug" evidence="12">
    <location>
        <begin position="118"/>
        <end position="221"/>
    </location>
</feature>
<dbReference type="InterPro" id="IPR023997">
    <property type="entry name" value="TonB-dep_OMP_SusC/RagA_CS"/>
</dbReference>
<reference evidence="14 16" key="2">
    <citation type="submission" date="2016-10" db="EMBL/GenBank/DDBJ databases">
        <authorList>
            <person name="Varghese N."/>
            <person name="Submissions S."/>
        </authorList>
    </citation>
    <scope>NUCLEOTIDE SEQUENCE [LARGE SCALE GENOMIC DNA]</scope>
    <source>
        <strain evidence="14 16">DSW-5</strain>
    </source>
</reference>
<evidence type="ECO:0000313" key="15">
    <source>
        <dbReference type="Proteomes" id="UP000037716"/>
    </source>
</evidence>
<dbReference type="InterPro" id="IPR012910">
    <property type="entry name" value="Plug_dom"/>
</dbReference>
<evidence type="ECO:0000313" key="13">
    <source>
        <dbReference type="EMBL" id="KOY50912.1"/>
    </source>
</evidence>
<evidence type="ECO:0000256" key="2">
    <source>
        <dbReference type="ARBA" id="ARBA00022448"/>
    </source>
</evidence>
<dbReference type="EMBL" id="FNUE01000001">
    <property type="protein sequence ID" value="SEE23010.1"/>
    <property type="molecule type" value="Genomic_DNA"/>
</dbReference>
<dbReference type="PROSITE" id="PS52016">
    <property type="entry name" value="TONB_DEPENDENT_REC_3"/>
    <property type="match status" value="1"/>
</dbReference>
<evidence type="ECO:0000256" key="9">
    <source>
        <dbReference type="RuleBase" id="RU003357"/>
    </source>
</evidence>
<keyword evidence="6 8" id="KW-0472">Membrane</keyword>
<comment type="caution">
    <text evidence="13">The sequence shown here is derived from an EMBL/GenBank/DDBJ whole genome shotgun (WGS) entry which is preliminary data.</text>
</comment>
<comment type="similarity">
    <text evidence="8 9">Belongs to the TonB-dependent receptor family.</text>
</comment>
<dbReference type="NCBIfam" id="TIGR04056">
    <property type="entry name" value="OMP_RagA_SusC"/>
    <property type="match status" value="1"/>
</dbReference>